<accession>A0A195BT94</accession>
<sequence>MVEATLGAETMGSEEERIKRESVGRRVTRGSLEQRLRRVFLTSLVRSTPRTQSANECRLVSQLILLHPFYREVACERAKCRRLRGRR</sequence>
<evidence type="ECO:0000256" key="1">
    <source>
        <dbReference type="SAM" id="MobiDB-lite"/>
    </source>
</evidence>
<reference evidence="2 3" key="1">
    <citation type="submission" date="2015-09" db="EMBL/GenBank/DDBJ databases">
        <title>Atta colombica WGS genome.</title>
        <authorList>
            <person name="Nygaard S."/>
            <person name="Hu H."/>
            <person name="Boomsma J."/>
            <person name="Zhang G."/>
        </authorList>
    </citation>
    <scope>NUCLEOTIDE SEQUENCE [LARGE SCALE GENOMIC DNA]</scope>
    <source>
        <strain evidence="2">Treedump-2</strain>
        <tissue evidence="2">Whole body</tissue>
    </source>
</reference>
<proteinExistence type="predicted"/>
<organism evidence="2 3">
    <name type="scientific">Atta colombica</name>
    <dbReference type="NCBI Taxonomy" id="520822"/>
    <lineage>
        <taxon>Eukaryota</taxon>
        <taxon>Metazoa</taxon>
        <taxon>Ecdysozoa</taxon>
        <taxon>Arthropoda</taxon>
        <taxon>Hexapoda</taxon>
        <taxon>Insecta</taxon>
        <taxon>Pterygota</taxon>
        <taxon>Neoptera</taxon>
        <taxon>Endopterygota</taxon>
        <taxon>Hymenoptera</taxon>
        <taxon>Apocrita</taxon>
        <taxon>Aculeata</taxon>
        <taxon>Formicoidea</taxon>
        <taxon>Formicidae</taxon>
        <taxon>Myrmicinae</taxon>
        <taxon>Atta</taxon>
    </lineage>
</organism>
<feature type="region of interest" description="Disordered" evidence="1">
    <location>
        <begin position="1"/>
        <end position="24"/>
    </location>
</feature>
<dbReference type="AlphaFoldDB" id="A0A195BT94"/>
<name>A0A195BT94_9HYME</name>
<dbReference type="EMBL" id="KQ976408">
    <property type="protein sequence ID" value="KYM91183.1"/>
    <property type="molecule type" value="Genomic_DNA"/>
</dbReference>
<evidence type="ECO:0000313" key="2">
    <source>
        <dbReference type="EMBL" id="KYM91183.1"/>
    </source>
</evidence>
<evidence type="ECO:0000313" key="3">
    <source>
        <dbReference type="Proteomes" id="UP000078540"/>
    </source>
</evidence>
<feature type="compositionally biased region" description="Basic and acidic residues" evidence="1">
    <location>
        <begin position="14"/>
        <end position="24"/>
    </location>
</feature>
<dbReference type="Proteomes" id="UP000078540">
    <property type="component" value="Unassembled WGS sequence"/>
</dbReference>
<protein>
    <submittedName>
        <fullName evidence="2">Uncharacterized protein</fullName>
    </submittedName>
</protein>
<keyword evidence="3" id="KW-1185">Reference proteome</keyword>
<gene>
    <name evidence="2" type="ORF">ALC53_01595</name>
</gene>